<evidence type="ECO:0000313" key="2">
    <source>
        <dbReference type="Proteomes" id="UP000460950"/>
    </source>
</evidence>
<evidence type="ECO:0000313" key="1">
    <source>
        <dbReference type="EMBL" id="MSS48940.1"/>
    </source>
</evidence>
<dbReference type="Proteomes" id="UP000460950">
    <property type="component" value="Unassembled WGS sequence"/>
</dbReference>
<dbReference type="SUPFAM" id="SSF53271">
    <property type="entry name" value="PRTase-like"/>
    <property type="match status" value="1"/>
</dbReference>
<reference evidence="1 2" key="1">
    <citation type="submission" date="2019-09" db="EMBL/GenBank/DDBJ databases">
        <title>In-depth cultivation of the pig gut microbiome towards novel bacterial diversity and tailored functional studies.</title>
        <authorList>
            <person name="Wylensek D."/>
            <person name="Hitch T.C.A."/>
            <person name="Clavel T."/>
        </authorList>
    </citation>
    <scope>NUCLEOTIDE SEQUENCE [LARGE SCALE GENOMIC DNA]</scope>
    <source>
        <strain evidence="1 2">WCA-389-WT-3C</strain>
    </source>
</reference>
<name>A0A7K0JGC1_PHOVU</name>
<gene>
    <name evidence="1" type="ORF">FYJ30_11655</name>
</gene>
<protein>
    <submittedName>
        <fullName evidence="1">Ribonucleotide-diphosphate reductase subunit alpha</fullName>
    </submittedName>
</protein>
<dbReference type="EMBL" id="VULU01000020">
    <property type="protein sequence ID" value="MSS48940.1"/>
    <property type="molecule type" value="Genomic_DNA"/>
</dbReference>
<proteinExistence type="predicted"/>
<accession>A0A7K0JGC1</accession>
<sequence>MPSFALLQQFRQMGRKYPDGLAENRQTKGSKTNEIMATINENLKKQLAKKMYHFVKYFPVRIKNVGEDAIENRKLVWGFKDADREITLKVAQMTASYLLNEFGDRLKNIVFVCIPASTCEQNENRYRFFCEQVCSLAGVMNGFSHIRILADRPSVHENRKKNTHADFSERLMKFDEDFFKEKDVLIYDDVVTTGMSYAELAERLEFLGANVLGGLFLSRTYYKYQ</sequence>
<comment type="caution">
    <text evidence="1">The sequence shown here is derived from an EMBL/GenBank/DDBJ whole genome shotgun (WGS) entry which is preliminary data.</text>
</comment>
<dbReference type="Gene3D" id="3.40.50.2020">
    <property type="match status" value="1"/>
</dbReference>
<dbReference type="InterPro" id="IPR000836">
    <property type="entry name" value="PRTase_dom"/>
</dbReference>
<dbReference type="CDD" id="cd06223">
    <property type="entry name" value="PRTases_typeI"/>
    <property type="match status" value="1"/>
</dbReference>
<organism evidence="1 2">
    <name type="scientific">Phocaeicola vulgatus</name>
    <name type="common">Bacteroides vulgatus</name>
    <dbReference type="NCBI Taxonomy" id="821"/>
    <lineage>
        <taxon>Bacteria</taxon>
        <taxon>Pseudomonadati</taxon>
        <taxon>Bacteroidota</taxon>
        <taxon>Bacteroidia</taxon>
        <taxon>Bacteroidales</taxon>
        <taxon>Bacteroidaceae</taxon>
        <taxon>Phocaeicola</taxon>
    </lineage>
</organism>
<dbReference type="InterPro" id="IPR029057">
    <property type="entry name" value="PRTase-like"/>
</dbReference>
<dbReference type="AlphaFoldDB" id="A0A7K0JGC1"/>